<feature type="transmembrane region" description="Helical" evidence="1">
    <location>
        <begin position="240"/>
        <end position="260"/>
    </location>
</feature>
<evidence type="ECO:0000256" key="1">
    <source>
        <dbReference type="SAM" id="Phobius"/>
    </source>
</evidence>
<protein>
    <recommendedName>
        <fullName evidence="4">General secretion pathway protein</fullName>
    </recommendedName>
</protein>
<dbReference type="RefSeq" id="WP_163605996.1">
    <property type="nucleotide sequence ID" value="NZ_JAABOO010000001.1"/>
</dbReference>
<name>A0A6P0UQ26_9FLAO</name>
<sequence length="399" mass="45944">MLKDLFKNIKDGRVFCGLEYSEYAGDEKFYGVQLIRRKNSLEELKSFEVPEMEDLGEQLKKQQALFLVINTSQVITKSVGRTKVADLAVVNKAFPNLNMEDFYYEVSEVCGSTLVSICRKPYVDEILEKLEAKGFAIIGCSLALHQLRQVEEFLPKDKIHLSNTEIVREEDGLTIHKTDTVEVPYNVNGIKTASLYLLSLSAALMHFFRNTAGFSNLEEQNASFQENFYQKRFFRLFSRALMVLLLIVLLINFFAFNHYYQKVEQLKQTSEINTSNKEKLMELNALIARKEKLVEDVLSSSASRSSMYLDEISAEIPETLLFTEIDYQPLKKKIKKDKEILLNPGVIDIYGQSTNSDNFSLWIEHLESLDWVLRVDVEDYGFQAANTSFFKIKVRIADE</sequence>
<dbReference type="Proteomes" id="UP000468581">
    <property type="component" value="Unassembled WGS sequence"/>
</dbReference>
<reference evidence="2 3" key="1">
    <citation type="submission" date="2020-01" db="EMBL/GenBank/DDBJ databases">
        <title>Leptobacterium flavescens.</title>
        <authorList>
            <person name="Wang G."/>
        </authorList>
    </citation>
    <scope>NUCLEOTIDE SEQUENCE [LARGE SCALE GENOMIC DNA]</scope>
    <source>
        <strain evidence="2 3">KCTC 22160</strain>
    </source>
</reference>
<dbReference type="EMBL" id="JAABOO010000001">
    <property type="protein sequence ID" value="NER12993.1"/>
    <property type="molecule type" value="Genomic_DNA"/>
</dbReference>
<keyword evidence="3" id="KW-1185">Reference proteome</keyword>
<proteinExistence type="predicted"/>
<evidence type="ECO:0008006" key="4">
    <source>
        <dbReference type="Google" id="ProtNLM"/>
    </source>
</evidence>
<comment type="caution">
    <text evidence="2">The sequence shown here is derived from an EMBL/GenBank/DDBJ whole genome shotgun (WGS) entry which is preliminary data.</text>
</comment>
<dbReference type="AlphaFoldDB" id="A0A6P0UQ26"/>
<organism evidence="2 3">
    <name type="scientific">Leptobacterium flavescens</name>
    <dbReference type="NCBI Taxonomy" id="472055"/>
    <lineage>
        <taxon>Bacteria</taxon>
        <taxon>Pseudomonadati</taxon>
        <taxon>Bacteroidota</taxon>
        <taxon>Flavobacteriia</taxon>
        <taxon>Flavobacteriales</taxon>
        <taxon>Flavobacteriaceae</taxon>
        <taxon>Leptobacterium</taxon>
    </lineage>
</organism>
<keyword evidence="1" id="KW-1133">Transmembrane helix</keyword>
<evidence type="ECO:0000313" key="3">
    <source>
        <dbReference type="Proteomes" id="UP000468581"/>
    </source>
</evidence>
<accession>A0A6P0UQ26</accession>
<keyword evidence="1" id="KW-0812">Transmembrane</keyword>
<evidence type="ECO:0000313" key="2">
    <source>
        <dbReference type="EMBL" id="NER12993.1"/>
    </source>
</evidence>
<keyword evidence="1" id="KW-0472">Membrane</keyword>
<gene>
    <name evidence="2" type="ORF">GWK08_06050</name>
</gene>